<dbReference type="EMBL" id="CP116967">
    <property type="protein sequence ID" value="WNM59773.1"/>
    <property type="molecule type" value="Genomic_DNA"/>
</dbReference>
<evidence type="ECO:0000313" key="3">
    <source>
        <dbReference type="EMBL" id="WNM59773.1"/>
    </source>
</evidence>
<keyword evidence="4" id="KW-1185">Reference proteome</keyword>
<dbReference type="KEGG" id="nall:PP769_08465"/>
<dbReference type="AlphaFoldDB" id="A0AA96JTN9"/>
<dbReference type="Pfam" id="PF07811">
    <property type="entry name" value="TadE"/>
    <property type="match status" value="1"/>
</dbReference>
<keyword evidence="1" id="KW-1133">Transmembrane helix</keyword>
<sequence length="141" mass="14925">MSEHRIKQVLKLRQSERGSTAVEFALILPILASLAFGAIDFGRMLWFKEVLVNATRVGARQGTLFASGNGQAEIEAAITASLAAGGVDPSGLSVVVNGVGSPQGQPLNVVSTIPWNYFVIDKLIPAISTPNLQASVTMMME</sequence>
<reference evidence="3 4" key="1">
    <citation type="submission" date="2023-01" db="EMBL/GenBank/DDBJ databases">
        <title>Cultivation and genomic characterization of new, ubiquitous marine nitrite-oxidizing bacteria from the Nitrospirales.</title>
        <authorList>
            <person name="Mueller A.J."/>
            <person name="Daebeler A."/>
            <person name="Herbold C.W."/>
            <person name="Kirkegaard R.H."/>
            <person name="Daims H."/>
        </authorList>
    </citation>
    <scope>NUCLEOTIDE SEQUENCE [LARGE SCALE GENOMIC DNA]</scope>
    <source>
        <strain evidence="3 4">VA</strain>
    </source>
</reference>
<dbReference type="Proteomes" id="UP001302719">
    <property type="component" value="Chromosome"/>
</dbReference>
<evidence type="ECO:0000313" key="4">
    <source>
        <dbReference type="Proteomes" id="UP001302719"/>
    </source>
</evidence>
<gene>
    <name evidence="3" type="ORF">PP769_08465</name>
</gene>
<name>A0AA96JTN9_9BACT</name>
<accession>A0AA96JTN9</accession>
<evidence type="ECO:0000256" key="1">
    <source>
        <dbReference type="SAM" id="Phobius"/>
    </source>
</evidence>
<feature type="transmembrane region" description="Helical" evidence="1">
    <location>
        <begin position="21"/>
        <end position="46"/>
    </location>
</feature>
<evidence type="ECO:0000259" key="2">
    <source>
        <dbReference type="Pfam" id="PF07811"/>
    </source>
</evidence>
<dbReference type="InterPro" id="IPR012495">
    <property type="entry name" value="TadE-like_dom"/>
</dbReference>
<keyword evidence="1" id="KW-0472">Membrane</keyword>
<proteinExistence type="predicted"/>
<feature type="domain" description="TadE-like" evidence="2">
    <location>
        <begin position="18"/>
        <end position="60"/>
    </location>
</feature>
<organism evidence="3 4">
    <name type="scientific">Candidatus Nitrospira allomarina</name>
    <dbReference type="NCBI Taxonomy" id="3020900"/>
    <lineage>
        <taxon>Bacteria</taxon>
        <taxon>Pseudomonadati</taxon>
        <taxon>Nitrospirota</taxon>
        <taxon>Nitrospiria</taxon>
        <taxon>Nitrospirales</taxon>
        <taxon>Nitrospiraceae</taxon>
        <taxon>Nitrospira</taxon>
    </lineage>
</organism>
<protein>
    <submittedName>
        <fullName evidence="3">TadE/TadG family type IV pilus assembly protein</fullName>
    </submittedName>
</protein>
<dbReference type="RefSeq" id="WP_312646616.1">
    <property type="nucleotide sequence ID" value="NZ_CP116967.1"/>
</dbReference>
<keyword evidence="1" id="KW-0812">Transmembrane</keyword>